<comment type="similarity">
    <text evidence="1 4">Belongs to the pyrroline-5-carboxylate reductase family.</text>
</comment>
<dbReference type="Gene3D" id="1.10.3730.10">
    <property type="entry name" value="ProC C-terminal domain-like"/>
    <property type="match status" value="1"/>
</dbReference>
<dbReference type="InterPro" id="IPR008927">
    <property type="entry name" value="6-PGluconate_DH-like_C_sf"/>
</dbReference>
<feature type="domain" description="Pyrroline-5-carboxylate reductase catalytic N-terminal" evidence="5">
    <location>
        <begin position="9"/>
        <end position="96"/>
    </location>
</feature>
<keyword evidence="2 4" id="KW-0521">NADP</keyword>
<dbReference type="PIRSF" id="PIRSF000193">
    <property type="entry name" value="Pyrrol-5-carb_rd"/>
    <property type="match status" value="1"/>
</dbReference>
<dbReference type="PANTHER" id="PTHR11645:SF0">
    <property type="entry name" value="PYRROLINE-5-CARBOXYLATE REDUCTASE 3"/>
    <property type="match status" value="1"/>
</dbReference>
<gene>
    <name evidence="4" type="primary">proC</name>
    <name evidence="7" type="ORF">DOFOFD_01040</name>
</gene>
<proteinExistence type="inferred from homology"/>
<dbReference type="PANTHER" id="PTHR11645">
    <property type="entry name" value="PYRROLINE-5-CARBOXYLATE REDUCTASE"/>
    <property type="match status" value="1"/>
</dbReference>
<comment type="catalytic activity">
    <reaction evidence="4">
        <text>L-proline + NADP(+) = (S)-1-pyrroline-5-carboxylate + NADPH + 2 H(+)</text>
        <dbReference type="Rhea" id="RHEA:14109"/>
        <dbReference type="ChEBI" id="CHEBI:15378"/>
        <dbReference type="ChEBI" id="CHEBI:17388"/>
        <dbReference type="ChEBI" id="CHEBI:57783"/>
        <dbReference type="ChEBI" id="CHEBI:58349"/>
        <dbReference type="ChEBI" id="CHEBI:60039"/>
        <dbReference type="EC" id="1.5.1.2"/>
    </reaction>
</comment>
<organism evidence="7 8">
    <name type="scientific">Sorlinia euscelidii</name>
    <dbReference type="NCBI Taxonomy" id="3081148"/>
    <lineage>
        <taxon>Bacteria</taxon>
        <taxon>Pseudomonadati</taxon>
        <taxon>Pseudomonadota</taxon>
        <taxon>Alphaproteobacteria</taxon>
        <taxon>Acetobacterales</taxon>
        <taxon>Acetobacteraceae</taxon>
        <taxon>Sorlinia</taxon>
    </lineage>
</organism>
<dbReference type="Pfam" id="PF14748">
    <property type="entry name" value="P5CR_dimer"/>
    <property type="match status" value="1"/>
</dbReference>
<dbReference type="InterPro" id="IPR000304">
    <property type="entry name" value="Pyrroline-COOH_reductase"/>
</dbReference>
<feature type="domain" description="Pyrroline-5-carboxylate reductase dimerisation" evidence="6">
    <location>
        <begin position="162"/>
        <end position="268"/>
    </location>
</feature>
<comment type="subcellular location">
    <subcellularLocation>
        <location evidence="4">Cytoplasm</location>
    </subcellularLocation>
</comment>
<protein>
    <recommendedName>
        <fullName evidence="4">Pyrroline-5-carboxylate reductase</fullName>
        <shortName evidence="4">P5C reductase</shortName>
        <shortName evidence="4">P5CR</shortName>
        <ecNumber evidence="4">1.5.1.2</ecNumber>
    </recommendedName>
    <alternativeName>
        <fullName evidence="4">PCA reductase</fullName>
    </alternativeName>
</protein>
<keyword evidence="4" id="KW-0641">Proline biosynthesis</keyword>
<evidence type="ECO:0000313" key="7">
    <source>
        <dbReference type="EMBL" id="MEE8657605.1"/>
    </source>
</evidence>
<evidence type="ECO:0000259" key="6">
    <source>
        <dbReference type="Pfam" id="PF14748"/>
    </source>
</evidence>
<dbReference type="HAMAP" id="MF_01925">
    <property type="entry name" value="P5C_reductase"/>
    <property type="match status" value="1"/>
</dbReference>
<keyword evidence="4" id="KW-0963">Cytoplasm</keyword>
<keyword evidence="8" id="KW-1185">Reference proteome</keyword>
<keyword evidence="4" id="KW-0028">Amino-acid biosynthesis</keyword>
<name>A0ABU7TYT0_9PROT</name>
<evidence type="ECO:0000259" key="5">
    <source>
        <dbReference type="Pfam" id="PF03807"/>
    </source>
</evidence>
<sequence length="272" mass="29031">MPSKQLPSILLIGCGHMGGALWRGWLRHGIAPSIIVDRHLETVPAGHHICRKASDIPSEFKPDYIILAVKPARMEDTLREIAPWVGDAAIISVLAGRNIDDLRKALPPSARGNPIIRAMPNTPSEIGQGVTGAYGVGLSDAQRGICDAMLATVGVVLWLDREDEIEILTPLSGSGPAYVFLFAELLEQEAVARGLAPKAARILARHTVAGAGALLATSEEDSATLRRNVTSPHGVTQAALNVFMRDHQGMKQLVTEAIAAGLQRTKELSRSA</sequence>
<dbReference type="InterPro" id="IPR028939">
    <property type="entry name" value="P5C_Rdtase_cat_N"/>
</dbReference>
<evidence type="ECO:0000256" key="2">
    <source>
        <dbReference type="ARBA" id="ARBA00022857"/>
    </source>
</evidence>
<comment type="caution">
    <text evidence="7">The sequence shown here is derived from an EMBL/GenBank/DDBJ whole genome shotgun (WGS) entry which is preliminary data.</text>
</comment>
<dbReference type="EC" id="1.5.1.2" evidence="4"/>
<keyword evidence="3 4" id="KW-0560">Oxidoreductase</keyword>
<dbReference type="SUPFAM" id="SSF48179">
    <property type="entry name" value="6-phosphogluconate dehydrogenase C-terminal domain-like"/>
    <property type="match status" value="1"/>
</dbReference>
<accession>A0ABU7TYT0</accession>
<evidence type="ECO:0000256" key="1">
    <source>
        <dbReference type="ARBA" id="ARBA00005525"/>
    </source>
</evidence>
<dbReference type="SUPFAM" id="SSF51735">
    <property type="entry name" value="NAD(P)-binding Rossmann-fold domains"/>
    <property type="match status" value="1"/>
</dbReference>
<comment type="pathway">
    <text evidence="4">Amino-acid biosynthesis; L-proline biosynthesis; L-proline from L-glutamate 5-semialdehyde: step 1/1.</text>
</comment>
<evidence type="ECO:0000256" key="4">
    <source>
        <dbReference type="HAMAP-Rule" id="MF_01925"/>
    </source>
</evidence>
<dbReference type="Proteomes" id="UP001312908">
    <property type="component" value="Unassembled WGS sequence"/>
</dbReference>
<comment type="function">
    <text evidence="4">Catalyzes the reduction of 1-pyrroline-5-carboxylate (PCA) to L-proline.</text>
</comment>
<dbReference type="InterPro" id="IPR036291">
    <property type="entry name" value="NAD(P)-bd_dom_sf"/>
</dbReference>
<dbReference type="InterPro" id="IPR029036">
    <property type="entry name" value="P5CR_dimer"/>
</dbReference>
<comment type="catalytic activity">
    <reaction evidence="4">
        <text>L-proline + NAD(+) = (S)-1-pyrroline-5-carboxylate + NADH + 2 H(+)</text>
        <dbReference type="Rhea" id="RHEA:14105"/>
        <dbReference type="ChEBI" id="CHEBI:15378"/>
        <dbReference type="ChEBI" id="CHEBI:17388"/>
        <dbReference type="ChEBI" id="CHEBI:57540"/>
        <dbReference type="ChEBI" id="CHEBI:57945"/>
        <dbReference type="ChEBI" id="CHEBI:60039"/>
        <dbReference type="EC" id="1.5.1.2"/>
    </reaction>
</comment>
<dbReference type="Gene3D" id="3.40.50.720">
    <property type="entry name" value="NAD(P)-binding Rossmann-like Domain"/>
    <property type="match status" value="1"/>
</dbReference>
<dbReference type="RefSeq" id="WP_394818629.1">
    <property type="nucleotide sequence ID" value="NZ_JAWJZY010000001.1"/>
</dbReference>
<reference evidence="7 8" key="1">
    <citation type="submission" date="2023-10" db="EMBL/GenBank/DDBJ databases">
        <title>Sorlinia euscelidii gen. nov., sp. nov., an acetic acid bacteria isolated from the gut of Euscelidius variegatus emitter.</title>
        <authorList>
            <person name="Michoud G."/>
            <person name="Marasco R."/>
            <person name="Seferji K."/>
            <person name="Gonella E."/>
            <person name="Garuglieri E."/>
            <person name="Alma A."/>
            <person name="Mapelli F."/>
            <person name="Borin S."/>
            <person name="Daffonchio D."/>
            <person name="Crotti E."/>
        </authorList>
    </citation>
    <scope>NUCLEOTIDE SEQUENCE [LARGE SCALE GENOMIC DNA]</scope>
    <source>
        <strain evidence="7 8">EV16P</strain>
    </source>
</reference>
<evidence type="ECO:0000256" key="3">
    <source>
        <dbReference type="ARBA" id="ARBA00023002"/>
    </source>
</evidence>
<dbReference type="EMBL" id="JAWJZY010000001">
    <property type="protein sequence ID" value="MEE8657605.1"/>
    <property type="molecule type" value="Genomic_DNA"/>
</dbReference>
<dbReference type="Pfam" id="PF03807">
    <property type="entry name" value="F420_oxidored"/>
    <property type="match status" value="1"/>
</dbReference>
<evidence type="ECO:0000313" key="8">
    <source>
        <dbReference type="Proteomes" id="UP001312908"/>
    </source>
</evidence>